<dbReference type="EMBL" id="VSSQ01000108">
    <property type="protein sequence ID" value="MPL77622.1"/>
    <property type="molecule type" value="Genomic_DNA"/>
</dbReference>
<dbReference type="Pfam" id="PF20459">
    <property type="entry name" value="DUF6712"/>
    <property type="match status" value="2"/>
</dbReference>
<gene>
    <name evidence="1" type="ORF">SDC9_23479</name>
</gene>
<protein>
    <submittedName>
        <fullName evidence="1">Uncharacterized protein</fullName>
    </submittedName>
</protein>
<dbReference type="InterPro" id="IPR046558">
    <property type="entry name" value="DUF6712"/>
</dbReference>
<reference evidence="1" key="1">
    <citation type="submission" date="2019-08" db="EMBL/GenBank/DDBJ databases">
        <authorList>
            <person name="Kucharzyk K."/>
            <person name="Murdoch R.W."/>
            <person name="Higgins S."/>
            <person name="Loffler F."/>
        </authorList>
    </citation>
    <scope>NUCLEOTIDE SEQUENCE</scope>
</reference>
<comment type="caution">
    <text evidence="1">The sequence shown here is derived from an EMBL/GenBank/DDBJ whole genome shotgun (WGS) entry which is preliminary data.</text>
</comment>
<sequence length="326" mass="37542">MLIKSLEDIKEILPVSDAVDPDRLRPHLETAEQTYLKPLLGELYNSLESFTGETIPNHLQEHETQYRGLLKLVHRSEVHLAYWSGYDVLNAYISDGGFRRIETDKVKGLFKYQEDSLKDYFKSTGFNSLDAVLDYIESNIEHFEVFKESESWKFLKGAFVPDTKTFNSIYFIGSSRLIFMRLQPYVKVVEDLSIRQIINQENMDFIKTEMLKDEPDPKVSAILPLIRKPVAFLAVAMLMEDSGADLTDKGLFFEGRGLTMLSDTVKSPAEIERVQNLVKRNKGLGESYLLQLKQYLNENADAWGGYQLPRHGLHNRDNSGKRTFWV</sequence>
<organism evidence="1">
    <name type="scientific">bioreactor metagenome</name>
    <dbReference type="NCBI Taxonomy" id="1076179"/>
    <lineage>
        <taxon>unclassified sequences</taxon>
        <taxon>metagenomes</taxon>
        <taxon>ecological metagenomes</taxon>
    </lineage>
</organism>
<name>A0A644UFL3_9ZZZZ</name>
<accession>A0A644UFL3</accession>
<proteinExistence type="predicted"/>
<evidence type="ECO:0000313" key="1">
    <source>
        <dbReference type="EMBL" id="MPL77622.1"/>
    </source>
</evidence>
<dbReference type="AlphaFoldDB" id="A0A644UFL3"/>